<feature type="region of interest" description="Disordered" evidence="1">
    <location>
        <begin position="37"/>
        <end position="109"/>
    </location>
</feature>
<protein>
    <submittedName>
        <fullName evidence="2">Uncharacterized protein</fullName>
    </submittedName>
</protein>
<dbReference type="Proteomes" id="UP000249390">
    <property type="component" value="Unassembled WGS sequence"/>
</dbReference>
<feature type="compositionally biased region" description="Basic residues" evidence="1">
    <location>
        <begin position="54"/>
        <end position="63"/>
    </location>
</feature>
<evidence type="ECO:0000313" key="3">
    <source>
        <dbReference type="Proteomes" id="UP000249390"/>
    </source>
</evidence>
<gene>
    <name evidence="2" type="ORF">DM860_010591</name>
</gene>
<evidence type="ECO:0000313" key="2">
    <source>
        <dbReference type="EMBL" id="RAL51873.1"/>
    </source>
</evidence>
<dbReference type="PANTHER" id="PTHR38223">
    <property type="match status" value="1"/>
</dbReference>
<name>A0A328E5Z3_9ASTE</name>
<sequence>MAGLQYNFFPTDFYYPLPAKPPPKTAATVPPQVITSPAVAAADQEEPDSTSSVRRGRVRRNKVLRATAPPQRCLPVKKENQLMSADVVFGGINSPPSGRRSPHGAEAGN</sequence>
<reference evidence="2 3" key="1">
    <citation type="submission" date="2018-06" db="EMBL/GenBank/DDBJ databases">
        <title>The Genome of Cuscuta australis (Dodder) Provides Insight into the Evolution of Plant Parasitism.</title>
        <authorList>
            <person name="Liu H."/>
        </authorList>
    </citation>
    <scope>NUCLEOTIDE SEQUENCE [LARGE SCALE GENOMIC DNA]</scope>
    <source>
        <strain evidence="3">cv. Yunnan</strain>
        <tissue evidence="2">Vines</tissue>
    </source>
</reference>
<proteinExistence type="predicted"/>
<keyword evidence="3" id="KW-1185">Reference proteome</keyword>
<dbReference type="AlphaFoldDB" id="A0A328E5Z3"/>
<evidence type="ECO:0000256" key="1">
    <source>
        <dbReference type="SAM" id="MobiDB-lite"/>
    </source>
</evidence>
<organism evidence="2 3">
    <name type="scientific">Cuscuta australis</name>
    <dbReference type="NCBI Taxonomy" id="267555"/>
    <lineage>
        <taxon>Eukaryota</taxon>
        <taxon>Viridiplantae</taxon>
        <taxon>Streptophyta</taxon>
        <taxon>Embryophyta</taxon>
        <taxon>Tracheophyta</taxon>
        <taxon>Spermatophyta</taxon>
        <taxon>Magnoliopsida</taxon>
        <taxon>eudicotyledons</taxon>
        <taxon>Gunneridae</taxon>
        <taxon>Pentapetalae</taxon>
        <taxon>asterids</taxon>
        <taxon>lamiids</taxon>
        <taxon>Solanales</taxon>
        <taxon>Convolvulaceae</taxon>
        <taxon>Cuscuteae</taxon>
        <taxon>Cuscuta</taxon>
        <taxon>Cuscuta subgen. Grammica</taxon>
        <taxon>Cuscuta sect. Cleistogrammica</taxon>
    </lineage>
</organism>
<dbReference type="PANTHER" id="PTHR38223:SF4">
    <property type="match status" value="1"/>
</dbReference>
<comment type="caution">
    <text evidence="2">The sequence shown here is derived from an EMBL/GenBank/DDBJ whole genome shotgun (WGS) entry which is preliminary data.</text>
</comment>
<accession>A0A328E5Z3</accession>
<dbReference type="EMBL" id="NQVE01000046">
    <property type="protein sequence ID" value="RAL51873.1"/>
    <property type="molecule type" value="Genomic_DNA"/>
</dbReference>